<dbReference type="EMBL" id="GBXM01085174">
    <property type="protein sequence ID" value="JAH23403.1"/>
    <property type="molecule type" value="Transcribed_RNA"/>
</dbReference>
<sequence>MANSVNQIKFADILGQTQDSWFNKASSQFSQSCYCCNKALSLNPRNHKLQLGE</sequence>
<dbReference type="AlphaFoldDB" id="A0A0E9R4Z3"/>
<organism evidence="1">
    <name type="scientific">Anguilla anguilla</name>
    <name type="common">European freshwater eel</name>
    <name type="synonym">Muraena anguilla</name>
    <dbReference type="NCBI Taxonomy" id="7936"/>
    <lineage>
        <taxon>Eukaryota</taxon>
        <taxon>Metazoa</taxon>
        <taxon>Chordata</taxon>
        <taxon>Craniata</taxon>
        <taxon>Vertebrata</taxon>
        <taxon>Euteleostomi</taxon>
        <taxon>Actinopterygii</taxon>
        <taxon>Neopterygii</taxon>
        <taxon>Teleostei</taxon>
        <taxon>Anguilliformes</taxon>
        <taxon>Anguillidae</taxon>
        <taxon>Anguilla</taxon>
    </lineage>
</organism>
<proteinExistence type="predicted"/>
<protein>
    <submittedName>
        <fullName evidence="1">Uncharacterized protein</fullName>
    </submittedName>
</protein>
<name>A0A0E9R4Z3_ANGAN</name>
<accession>A0A0E9R4Z3</accession>
<reference evidence="1" key="1">
    <citation type="submission" date="2014-11" db="EMBL/GenBank/DDBJ databases">
        <authorList>
            <person name="Amaro Gonzalez C."/>
        </authorList>
    </citation>
    <scope>NUCLEOTIDE SEQUENCE</scope>
</reference>
<evidence type="ECO:0000313" key="1">
    <source>
        <dbReference type="EMBL" id="JAH23403.1"/>
    </source>
</evidence>
<reference evidence="1" key="2">
    <citation type="journal article" date="2015" name="Fish Shellfish Immunol.">
        <title>Early steps in the European eel (Anguilla anguilla)-Vibrio vulnificus interaction in the gills: Role of the RtxA13 toxin.</title>
        <authorList>
            <person name="Callol A."/>
            <person name="Pajuelo D."/>
            <person name="Ebbesson L."/>
            <person name="Teles M."/>
            <person name="MacKenzie S."/>
            <person name="Amaro C."/>
        </authorList>
    </citation>
    <scope>NUCLEOTIDE SEQUENCE</scope>
</reference>